<dbReference type="GO" id="GO:0005525">
    <property type="term" value="F:GTP binding"/>
    <property type="evidence" value="ECO:0007669"/>
    <property type="project" value="UniProtKB-KW"/>
</dbReference>
<feature type="region of interest" description="Disordered" evidence="13">
    <location>
        <begin position="271"/>
        <end position="291"/>
    </location>
</feature>
<keyword evidence="6" id="KW-0106">Calcium</keyword>
<gene>
    <name evidence="14" type="ORF">ILEXP_LOCUS8668</name>
</gene>
<dbReference type="GO" id="GO:0007165">
    <property type="term" value="P:signal transduction"/>
    <property type="evidence" value="ECO:0007669"/>
    <property type="project" value="UniProtKB-KW"/>
</dbReference>
<evidence type="ECO:0000256" key="10">
    <source>
        <dbReference type="ARBA" id="ARBA00060880"/>
    </source>
</evidence>
<keyword evidence="8" id="KW-0807">Transducer</keyword>
<dbReference type="SUPFAM" id="SSF52540">
    <property type="entry name" value="P-loop containing nucleoside triphosphate hydrolases"/>
    <property type="match status" value="1"/>
</dbReference>
<dbReference type="FunFam" id="3.40.50.300:FF:001647">
    <property type="entry name" value="Extra-large guanine nucleotide-binding protein 1"/>
    <property type="match status" value="1"/>
</dbReference>
<evidence type="ECO:0000256" key="7">
    <source>
        <dbReference type="ARBA" id="ARBA00023134"/>
    </source>
</evidence>
<dbReference type="AlphaFoldDB" id="A0ABC8RA22"/>
<evidence type="ECO:0000256" key="13">
    <source>
        <dbReference type="SAM" id="MobiDB-lite"/>
    </source>
</evidence>
<keyword evidence="2 12" id="KW-0479">Metal-binding</keyword>
<name>A0ABC8RA22_9AQUA</name>
<dbReference type="CDD" id="cd00066">
    <property type="entry name" value="G-alpha"/>
    <property type="match status" value="1"/>
</dbReference>
<dbReference type="Gene3D" id="3.40.50.300">
    <property type="entry name" value="P-loop containing nucleotide triphosphate hydrolases"/>
    <property type="match status" value="1"/>
</dbReference>
<keyword evidence="9" id="KW-0539">Nucleus</keyword>
<evidence type="ECO:0000256" key="8">
    <source>
        <dbReference type="ARBA" id="ARBA00023224"/>
    </source>
</evidence>
<dbReference type="InterPro" id="IPR053057">
    <property type="entry name" value="XLG_GTP-binding"/>
</dbReference>
<comment type="similarity">
    <text evidence="10">Belongs to the G-alpha family. XLG subfamily.</text>
</comment>
<feature type="binding site" evidence="12">
    <location>
        <position position="748"/>
    </location>
    <ligand>
        <name>Mg(2+)</name>
        <dbReference type="ChEBI" id="CHEBI:18420"/>
    </ligand>
</feature>
<feature type="binding site" evidence="11">
    <location>
        <begin position="742"/>
        <end position="748"/>
    </location>
    <ligand>
        <name>GTP</name>
        <dbReference type="ChEBI" id="CHEBI:37565"/>
    </ligand>
</feature>
<dbReference type="SMART" id="SM00275">
    <property type="entry name" value="G_alpha"/>
    <property type="match status" value="1"/>
</dbReference>
<dbReference type="Pfam" id="PF00503">
    <property type="entry name" value="G-alpha"/>
    <property type="match status" value="1"/>
</dbReference>
<keyword evidence="15" id="KW-1185">Reference proteome</keyword>
<dbReference type="InterPro" id="IPR001019">
    <property type="entry name" value="Gprotein_alpha_su"/>
</dbReference>
<comment type="caution">
    <text evidence="14">The sequence shown here is derived from an EMBL/GenBank/DDBJ whole genome shotgun (WGS) entry which is preliminary data.</text>
</comment>
<proteinExistence type="inferred from homology"/>
<feature type="binding site" evidence="12">
    <location>
        <position position="578"/>
    </location>
    <ligand>
        <name>Mg(2+)</name>
        <dbReference type="ChEBI" id="CHEBI:18420"/>
    </ligand>
</feature>
<evidence type="ECO:0000313" key="14">
    <source>
        <dbReference type="EMBL" id="CAK9141146.1"/>
    </source>
</evidence>
<evidence type="ECO:0000256" key="9">
    <source>
        <dbReference type="ARBA" id="ARBA00023242"/>
    </source>
</evidence>
<evidence type="ECO:0000256" key="11">
    <source>
        <dbReference type="PIRSR" id="PIRSR601019-1"/>
    </source>
</evidence>
<evidence type="ECO:0000256" key="2">
    <source>
        <dbReference type="ARBA" id="ARBA00022723"/>
    </source>
</evidence>
<dbReference type="GO" id="GO:0005634">
    <property type="term" value="C:nucleus"/>
    <property type="evidence" value="ECO:0007669"/>
    <property type="project" value="UniProtKB-SubCell"/>
</dbReference>
<dbReference type="GO" id="GO:0008270">
    <property type="term" value="F:zinc ion binding"/>
    <property type="evidence" value="ECO:0007669"/>
    <property type="project" value="UniProtKB-KW"/>
</dbReference>
<keyword evidence="12" id="KW-0460">Magnesium</keyword>
<keyword evidence="3 11" id="KW-0547">Nucleotide-binding</keyword>
<evidence type="ECO:0000256" key="12">
    <source>
        <dbReference type="PIRSR" id="PIRSR601019-2"/>
    </source>
</evidence>
<dbReference type="InterPro" id="IPR011025">
    <property type="entry name" value="GproteinA_insert"/>
</dbReference>
<keyword evidence="7 11" id="KW-0342">GTP-binding</keyword>
<protein>
    <recommendedName>
        <fullName evidence="16">Extra-large guanine nucleotide-binding protein 1</fullName>
    </recommendedName>
</protein>
<sequence length="981" mass="109330">MSPEMAIMADDGVEYSFALEYHGPPITHDLPKAVPINVERIPVAAVVSQVSLSEKLSLPIVQPVIASDITKKFSKELTLGSESTVSPTSVIQFESRDGDGYDSVSKELGLGFETTVSPSSVIALEERCGSNANCVLSGELSNSGTLEEFPEGQYGSGEFSEVINSTGLGCSSISHDHSYELVGGVESSGTLGFLDRFERSKELSGSSSALRVSNGCKESLDGSDLNPPDWASTESVLSLDYPSSRVSSLRIGDGNNEPASDVRRNPVVTFRDAESEDEDISQEFSRPEPEIVRESRKPQVKVRKGACYRCFRGNRLTEKEICIVCDAKYCSNCVLRAMGSMPEGRKCVTCIGCPIDESKRGNLGKCSRMLKRLLNDLEVRQILKTEKLCEVNQLPSEYVCINGKPLCNEELVILQSCPNPPKKLKPGNYWYDKVSGLWGKEAQKPSQIISPHLNVGGPIKADASNGNTQVYINGREITKVELRMLQLAGVQCAGNPHFWVNEDGSYQEEGQKNTKGYIWGKAGTKLVCALLSLPVPSKSSYTCGEQMNNVLSRMVPDYLEQRTLQKLLLIGYSGSGTSTIFKQAKILYKDVAFSEDERESIKLLIQSNVYGYLGILLEGRERFEDESLNELRKAQSLDEYGQIAGNTDGDDSKTIYSICPRLKAFSDWLLKTMVAGNLEAVFPAATREYAPLVEELWKNVAIQATYKRRSELEMLPSVASYFLERVFDILRTDYEPSDVDILYAEGVTLSNGLACVDFSFPEPSPDDKNDTADPQDSLLRFQLVRVQARGFGENCKWLEMFEDVRLVVFCVALSDYDQFASDDNGDLVNKMLLSRKFFESIVTHPTFDQMDFLLILNKFDLFEEKMERVPLTRCEWFDDFHPVMSRHRSNSSNSNSYSNNINSSPSLGQVAFHYIAVKFKRLYSALTGQKLFVSLVKGLEPKSVDDTFKYAREILKWDEERPNFSMSEYSLYSTEASSFSP</sequence>
<dbReference type="Gene3D" id="1.10.400.10">
    <property type="entry name" value="GI Alpha 1, domain 2-like"/>
    <property type="match status" value="1"/>
</dbReference>
<accession>A0ABC8RA22</accession>
<dbReference type="InterPro" id="IPR027417">
    <property type="entry name" value="P-loop_NTPase"/>
</dbReference>
<dbReference type="Proteomes" id="UP001642360">
    <property type="component" value="Unassembled WGS sequence"/>
</dbReference>
<keyword evidence="4" id="KW-0863">Zinc-finger</keyword>
<dbReference type="PANTHER" id="PTHR36486">
    <property type="entry name" value="OS01G0977800 PROTEIN"/>
    <property type="match status" value="1"/>
</dbReference>
<reference evidence="14 15" key="1">
    <citation type="submission" date="2024-02" db="EMBL/GenBank/DDBJ databases">
        <authorList>
            <person name="Vignale AGUSTIN F."/>
            <person name="Sosa J E."/>
            <person name="Modenutti C."/>
        </authorList>
    </citation>
    <scope>NUCLEOTIDE SEQUENCE [LARGE SCALE GENOMIC DNA]</scope>
</reference>
<keyword evidence="5" id="KW-0862">Zinc</keyword>
<comment type="subcellular location">
    <subcellularLocation>
        <location evidence="1">Nucleus</location>
    </subcellularLocation>
</comment>
<dbReference type="EMBL" id="CAUOFW020001102">
    <property type="protein sequence ID" value="CAK9141146.1"/>
    <property type="molecule type" value="Genomic_DNA"/>
</dbReference>
<dbReference type="FunFam" id="1.10.400.10:FF:000005">
    <property type="entry name" value="Extra-large guanine nucleotide-binding protein 3"/>
    <property type="match status" value="1"/>
</dbReference>
<evidence type="ECO:0000256" key="4">
    <source>
        <dbReference type="ARBA" id="ARBA00022771"/>
    </source>
</evidence>
<dbReference type="SUPFAM" id="SSF47895">
    <property type="entry name" value="Transducin (alpha subunit), insertion domain"/>
    <property type="match status" value="1"/>
</dbReference>
<evidence type="ECO:0000256" key="1">
    <source>
        <dbReference type="ARBA" id="ARBA00004123"/>
    </source>
</evidence>
<evidence type="ECO:0000256" key="5">
    <source>
        <dbReference type="ARBA" id="ARBA00022833"/>
    </source>
</evidence>
<organism evidence="14 15">
    <name type="scientific">Ilex paraguariensis</name>
    <name type="common">yerba mate</name>
    <dbReference type="NCBI Taxonomy" id="185542"/>
    <lineage>
        <taxon>Eukaryota</taxon>
        <taxon>Viridiplantae</taxon>
        <taxon>Streptophyta</taxon>
        <taxon>Embryophyta</taxon>
        <taxon>Tracheophyta</taxon>
        <taxon>Spermatophyta</taxon>
        <taxon>Magnoliopsida</taxon>
        <taxon>eudicotyledons</taxon>
        <taxon>Gunneridae</taxon>
        <taxon>Pentapetalae</taxon>
        <taxon>asterids</taxon>
        <taxon>campanulids</taxon>
        <taxon>Aquifoliales</taxon>
        <taxon>Aquifoliaceae</taxon>
        <taxon>Ilex</taxon>
    </lineage>
</organism>
<evidence type="ECO:0008006" key="16">
    <source>
        <dbReference type="Google" id="ProtNLM"/>
    </source>
</evidence>
<evidence type="ECO:0000256" key="3">
    <source>
        <dbReference type="ARBA" id="ARBA00022741"/>
    </source>
</evidence>
<feature type="binding site" evidence="11">
    <location>
        <begin position="857"/>
        <end position="860"/>
    </location>
    <ligand>
        <name>GTP</name>
        <dbReference type="ChEBI" id="CHEBI:37565"/>
    </ligand>
</feature>
<evidence type="ECO:0000313" key="15">
    <source>
        <dbReference type="Proteomes" id="UP001642360"/>
    </source>
</evidence>
<dbReference type="PROSITE" id="PS51882">
    <property type="entry name" value="G_ALPHA"/>
    <property type="match status" value="1"/>
</dbReference>
<dbReference type="PANTHER" id="PTHR36486:SF4">
    <property type="entry name" value="PH DOMAIN-CONTAINING PROTEIN"/>
    <property type="match status" value="1"/>
</dbReference>
<dbReference type="PRINTS" id="PR00318">
    <property type="entry name" value="GPROTEINA"/>
</dbReference>
<evidence type="ECO:0000256" key="6">
    <source>
        <dbReference type="ARBA" id="ARBA00022837"/>
    </source>
</evidence>
<dbReference type="GO" id="GO:0003924">
    <property type="term" value="F:GTPase activity"/>
    <property type="evidence" value="ECO:0007669"/>
    <property type="project" value="UniProtKB-ARBA"/>
</dbReference>